<dbReference type="EMBL" id="NJHN03000062">
    <property type="protein sequence ID" value="KAH9418622.1"/>
    <property type="molecule type" value="Genomic_DNA"/>
</dbReference>
<reference evidence="1 2" key="2">
    <citation type="journal article" date="2022" name="Mol. Biol. Evol.">
        <title>Comparative Genomics Reveals Insights into the Divergent Evolution of Astigmatic Mites and Household Pest Adaptations.</title>
        <authorList>
            <person name="Xiong Q."/>
            <person name="Wan A.T."/>
            <person name="Liu X."/>
            <person name="Fung C.S."/>
            <person name="Xiao X."/>
            <person name="Malainual N."/>
            <person name="Hou J."/>
            <person name="Wang L."/>
            <person name="Wang M."/>
            <person name="Yang K.Y."/>
            <person name="Cui Y."/>
            <person name="Leung E.L."/>
            <person name="Nong W."/>
            <person name="Shin S.K."/>
            <person name="Au S.W."/>
            <person name="Jeong K.Y."/>
            <person name="Chew F.T."/>
            <person name="Hui J.H."/>
            <person name="Leung T.F."/>
            <person name="Tungtrongchitr A."/>
            <person name="Zhong N."/>
            <person name="Liu Z."/>
            <person name="Tsui S.K."/>
        </authorList>
    </citation>
    <scope>NUCLEOTIDE SEQUENCE [LARGE SCALE GENOMIC DNA]</scope>
    <source>
        <strain evidence="1">Derp</strain>
    </source>
</reference>
<comment type="caution">
    <text evidence="1">The sequence shown here is derived from an EMBL/GenBank/DDBJ whole genome shotgun (WGS) entry which is preliminary data.</text>
</comment>
<reference evidence="1 2" key="1">
    <citation type="journal article" date="2018" name="J. Allergy Clin. Immunol.">
        <title>High-quality assembly of Dermatophagoides pteronyssinus genome and transcriptome reveals a wide range of novel allergens.</title>
        <authorList>
            <person name="Liu X.Y."/>
            <person name="Yang K.Y."/>
            <person name="Wang M.Q."/>
            <person name="Kwok J.S."/>
            <person name="Zeng X."/>
            <person name="Yang Z."/>
            <person name="Xiao X.J."/>
            <person name="Lau C.P."/>
            <person name="Li Y."/>
            <person name="Huang Z.M."/>
            <person name="Ba J.G."/>
            <person name="Yim A.K."/>
            <person name="Ouyang C.Y."/>
            <person name="Ngai S.M."/>
            <person name="Chan T.F."/>
            <person name="Leung E.L."/>
            <person name="Liu L."/>
            <person name="Liu Z.G."/>
            <person name="Tsui S.K."/>
        </authorList>
    </citation>
    <scope>NUCLEOTIDE SEQUENCE [LARGE SCALE GENOMIC DNA]</scope>
    <source>
        <strain evidence="1">Derp</strain>
    </source>
</reference>
<dbReference type="Proteomes" id="UP000887458">
    <property type="component" value="Unassembled WGS sequence"/>
</dbReference>
<proteinExistence type="predicted"/>
<name>A0ABQ8J7U0_DERPT</name>
<keyword evidence="2" id="KW-1185">Reference proteome</keyword>
<sequence length="75" mass="8705">MYYFLIDFCFRERPRFEGFLLRLIAGFFDFEFFGTSLLSSSAMLVTDSISLSSSSLSSPFFDFSILFDFLCCKNL</sequence>
<gene>
    <name evidence="1" type="ORF">DERP_003947</name>
</gene>
<accession>A0ABQ8J7U0</accession>
<protein>
    <submittedName>
        <fullName evidence="1">Uncharacterized protein</fullName>
    </submittedName>
</protein>
<evidence type="ECO:0000313" key="1">
    <source>
        <dbReference type="EMBL" id="KAH9418622.1"/>
    </source>
</evidence>
<evidence type="ECO:0000313" key="2">
    <source>
        <dbReference type="Proteomes" id="UP000887458"/>
    </source>
</evidence>
<organism evidence="1 2">
    <name type="scientific">Dermatophagoides pteronyssinus</name>
    <name type="common">European house dust mite</name>
    <dbReference type="NCBI Taxonomy" id="6956"/>
    <lineage>
        <taxon>Eukaryota</taxon>
        <taxon>Metazoa</taxon>
        <taxon>Ecdysozoa</taxon>
        <taxon>Arthropoda</taxon>
        <taxon>Chelicerata</taxon>
        <taxon>Arachnida</taxon>
        <taxon>Acari</taxon>
        <taxon>Acariformes</taxon>
        <taxon>Sarcoptiformes</taxon>
        <taxon>Astigmata</taxon>
        <taxon>Psoroptidia</taxon>
        <taxon>Analgoidea</taxon>
        <taxon>Pyroglyphidae</taxon>
        <taxon>Dermatophagoidinae</taxon>
        <taxon>Dermatophagoides</taxon>
    </lineage>
</organism>